<dbReference type="AlphaFoldDB" id="A0A7J6VHM2"/>
<evidence type="ECO:0000313" key="1">
    <source>
        <dbReference type="EMBL" id="KAF5184088.1"/>
    </source>
</evidence>
<proteinExistence type="predicted"/>
<gene>
    <name evidence="1" type="ORF">FRX31_026325</name>
</gene>
<protein>
    <submittedName>
        <fullName evidence="1">Uncharacterized protein</fullName>
    </submittedName>
</protein>
<accession>A0A7J6VHM2</accession>
<dbReference type="EMBL" id="JABWDY010032579">
    <property type="protein sequence ID" value="KAF5184088.1"/>
    <property type="molecule type" value="Genomic_DNA"/>
</dbReference>
<sequence>MPVGLAHPPPRFQAYGLRCATQIHYFRVIHSECAALGSARNASAAFVHESAQSFHNERLGLSFQVYSESEVSADTKAVYATEADTT</sequence>
<name>A0A7J6VHM2_THATH</name>
<reference evidence="1 2" key="1">
    <citation type="submission" date="2020-06" db="EMBL/GenBank/DDBJ databases">
        <title>Transcriptomic and genomic resources for Thalictrum thalictroides and T. hernandezii: Facilitating candidate gene discovery in an emerging model plant lineage.</title>
        <authorList>
            <person name="Arias T."/>
            <person name="Riano-Pachon D.M."/>
            <person name="Di Stilio V.S."/>
        </authorList>
    </citation>
    <scope>NUCLEOTIDE SEQUENCE [LARGE SCALE GENOMIC DNA]</scope>
    <source>
        <strain evidence="2">cv. WT478/WT964</strain>
        <tissue evidence="1">Leaves</tissue>
    </source>
</reference>
<organism evidence="1 2">
    <name type="scientific">Thalictrum thalictroides</name>
    <name type="common">Rue-anemone</name>
    <name type="synonym">Anemone thalictroides</name>
    <dbReference type="NCBI Taxonomy" id="46969"/>
    <lineage>
        <taxon>Eukaryota</taxon>
        <taxon>Viridiplantae</taxon>
        <taxon>Streptophyta</taxon>
        <taxon>Embryophyta</taxon>
        <taxon>Tracheophyta</taxon>
        <taxon>Spermatophyta</taxon>
        <taxon>Magnoliopsida</taxon>
        <taxon>Ranunculales</taxon>
        <taxon>Ranunculaceae</taxon>
        <taxon>Thalictroideae</taxon>
        <taxon>Thalictrum</taxon>
    </lineage>
</organism>
<evidence type="ECO:0000313" key="2">
    <source>
        <dbReference type="Proteomes" id="UP000554482"/>
    </source>
</evidence>
<comment type="caution">
    <text evidence="1">The sequence shown here is derived from an EMBL/GenBank/DDBJ whole genome shotgun (WGS) entry which is preliminary data.</text>
</comment>
<keyword evidence="2" id="KW-1185">Reference proteome</keyword>
<dbReference type="Proteomes" id="UP000554482">
    <property type="component" value="Unassembled WGS sequence"/>
</dbReference>